<organism evidence="1">
    <name type="scientific">Anguilla anguilla</name>
    <name type="common">European freshwater eel</name>
    <name type="synonym">Muraena anguilla</name>
    <dbReference type="NCBI Taxonomy" id="7936"/>
    <lineage>
        <taxon>Eukaryota</taxon>
        <taxon>Metazoa</taxon>
        <taxon>Chordata</taxon>
        <taxon>Craniata</taxon>
        <taxon>Vertebrata</taxon>
        <taxon>Euteleostomi</taxon>
        <taxon>Actinopterygii</taxon>
        <taxon>Neopterygii</taxon>
        <taxon>Teleostei</taxon>
        <taxon>Anguilliformes</taxon>
        <taxon>Anguillidae</taxon>
        <taxon>Anguilla</taxon>
    </lineage>
</organism>
<reference evidence="1" key="1">
    <citation type="submission" date="2014-11" db="EMBL/GenBank/DDBJ databases">
        <authorList>
            <person name="Amaro Gonzalez C."/>
        </authorList>
    </citation>
    <scope>NUCLEOTIDE SEQUENCE</scope>
</reference>
<protein>
    <submittedName>
        <fullName evidence="1">Uncharacterized protein</fullName>
    </submittedName>
</protein>
<name>A0A0E9TAT7_ANGAN</name>
<dbReference type="AlphaFoldDB" id="A0A0E9TAT7"/>
<proteinExistence type="predicted"/>
<reference evidence="1" key="2">
    <citation type="journal article" date="2015" name="Fish Shellfish Immunol.">
        <title>Early steps in the European eel (Anguilla anguilla)-Vibrio vulnificus interaction in the gills: Role of the RtxA13 toxin.</title>
        <authorList>
            <person name="Callol A."/>
            <person name="Pajuelo D."/>
            <person name="Ebbesson L."/>
            <person name="Teles M."/>
            <person name="MacKenzie S."/>
            <person name="Amaro C."/>
        </authorList>
    </citation>
    <scope>NUCLEOTIDE SEQUENCE</scope>
</reference>
<sequence length="25" mass="2867">MHNSFCQRTCFAYFFTPFISSSSSA</sequence>
<dbReference type="EMBL" id="GBXM01058764">
    <property type="protein sequence ID" value="JAH49813.1"/>
    <property type="molecule type" value="Transcribed_RNA"/>
</dbReference>
<accession>A0A0E9TAT7</accession>
<evidence type="ECO:0000313" key="1">
    <source>
        <dbReference type="EMBL" id="JAH49813.1"/>
    </source>
</evidence>